<feature type="transmembrane region" description="Helical" evidence="19">
    <location>
        <begin position="111"/>
        <end position="133"/>
    </location>
</feature>
<evidence type="ECO:0000256" key="8">
    <source>
        <dbReference type="ARBA" id="ARBA00022475"/>
    </source>
</evidence>
<comment type="pathway">
    <text evidence="3 18">Phospholipid metabolism; CDP-diacylglycerol biosynthesis; CDP-diacylglycerol from sn-glycerol 3-phosphate: step 3/3.</text>
</comment>
<evidence type="ECO:0000256" key="6">
    <source>
        <dbReference type="ARBA" id="ARBA00012487"/>
    </source>
</evidence>
<evidence type="ECO:0000256" key="9">
    <source>
        <dbReference type="ARBA" id="ARBA00022516"/>
    </source>
</evidence>
<evidence type="ECO:0000256" key="7">
    <source>
        <dbReference type="ARBA" id="ARBA00019373"/>
    </source>
</evidence>
<evidence type="ECO:0000256" key="12">
    <source>
        <dbReference type="ARBA" id="ARBA00022695"/>
    </source>
</evidence>
<keyword evidence="17" id="KW-1208">Phospholipid metabolism</keyword>
<sequence>MALSASHIKRLATAGVLIAVLAVCLVIGGIAYYALVGAATLIGLWEFYGLFSLPLHARLGGIVLYVLMLAVTYFFTPMAGFIVALSSFWVVNVAYTFICGEELQPDVPSRYSTHLVMPTGLVYVGCSILTFLIMTPAEAALVVALAAVSDTAAYYAGSYIGGPRIWPSISPKKTWAGSLASVVGTALAALVAGMVFGKLLPGMAGLHWSLLPVLGAALAIAAQLGDFFESAIKRTVGVKDAGNLLPGHGGLLDRIDGLLLAAPVYVILCYALPKVFALFGSAA</sequence>
<evidence type="ECO:0000256" key="17">
    <source>
        <dbReference type="ARBA" id="ARBA00023264"/>
    </source>
</evidence>
<feature type="transmembrane region" description="Helical" evidence="19">
    <location>
        <begin position="12"/>
        <end position="45"/>
    </location>
</feature>
<comment type="pathway">
    <text evidence="4">Lipid metabolism.</text>
</comment>
<evidence type="ECO:0000256" key="3">
    <source>
        <dbReference type="ARBA" id="ARBA00005119"/>
    </source>
</evidence>
<comment type="similarity">
    <text evidence="5 18">Belongs to the CDS family.</text>
</comment>
<organism evidence="20 21">
    <name type="scientific">Oceanidesulfovibrio marinus</name>
    <dbReference type="NCBI Taxonomy" id="370038"/>
    <lineage>
        <taxon>Bacteria</taxon>
        <taxon>Pseudomonadati</taxon>
        <taxon>Thermodesulfobacteriota</taxon>
        <taxon>Desulfovibrionia</taxon>
        <taxon>Desulfovibrionales</taxon>
        <taxon>Desulfovibrionaceae</taxon>
        <taxon>Oceanidesulfovibrio</taxon>
    </lineage>
</organism>
<dbReference type="GO" id="GO:0005886">
    <property type="term" value="C:plasma membrane"/>
    <property type="evidence" value="ECO:0007669"/>
    <property type="project" value="UniProtKB-SubCell"/>
</dbReference>
<evidence type="ECO:0000313" key="20">
    <source>
        <dbReference type="EMBL" id="TVM36407.1"/>
    </source>
</evidence>
<evidence type="ECO:0000256" key="15">
    <source>
        <dbReference type="ARBA" id="ARBA00023136"/>
    </source>
</evidence>
<gene>
    <name evidence="20" type="ORF">DQK91_00340</name>
</gene>
<dbReference type="UniPathway" id="UPA00557">
    <property type="reaction ID" value="UER00614"/>
</dbReference>
<dbReference type="GO" id="GO:0004605">
    <property type="term" value="F:phosphatidate cytidylyltransferase activity"/>
    <property type="evidence" value="ECO:0007669"/>
    <property type="project" value="UniProtKB-EC"/>
</dbReference>
<feature type="transmembrane region" description="Helical" evidence="19">
    <location>
        <begin position="258"/>
        <end position="279"/>
    </location>
</feature>
<feature type="transmembrane region" description="Helical" evidence="19">
    <location>
        <begin position="81"/>
        <end position="99"/>
    </location>
</feature>
<evidence type="ECO:0000256" key="2">
    <source>
        <dbReference type="ARBA" id="ARBA00004651"/>
    </source>
</evidence>
<evidence type="ECO:0000256" key="11">
    <source>
        <dbReference type="ARBA" id="ARBA00022692"/>
    </source>
</evidence>
<evidence type="ECO:0000256" key="19">
    <source>
        <dbReference type="SAM" id="Phobius"/>
    </source>
</evidence>
<dbReference type="Pfam" id="PF01148">
    <property type="entry name" value="CTP_transf_1"/>
    <property type="match status" value="1"/>
</dbReference>
<dbReference type="OrthoDB" id="9799199at2"/>
<reference evidence="20 21" key="1">
    <citation type="submission" date="2018-06" db="EMBL/GenBank/DDBJ databases">
        <title>Complete genome of Desulfovibrio marinus P48SEP.</title>
        <authorList>
            <person name="Crispim J.S."/>
            <person name="Vidigal P.M.P."/>
            <person name="Silva L.C.F."/>
            <person name="Araujo L.C."/>
            <person name="Laguardia C.N."/>
            <person name="Dias R.S."/>
            <person name="Sousa M.P."/>
            <person name="Paula S.O."/>
            <person name="Silva C."/>
        </authorList>
    </citation>
    <scope>NUCLEOTIDE SEQUENCE [LARGE SCALE GENOMIC DNA]</scope>
    <source>
        <strain evidence="20 21">P48SEP</strain>
    </source>
</reference>
<comment type="subcellular location">
    <subcellularLocation>
        <location evidence="2">Cell membrane</location>
        <topology evidence="2">Multi-pass membrane protein</topology>
    </subcellularLocation>
</comment>
<feature type="transmembrane region" description="Helical" evidence="19">
    <location>
        <begin position="178"/>
        <end position="200"/>
    </location>
</feature>
<dbReference type="EMBL" id="QMIF01000001">
    <property type="protein sequence ID" value="TVM36407.1"/>
    <property type="molecule type" value="Genomic_DNA"/>
</dbReference>
<evidence type="ECO:0000256" key="13">
    <source>
        <dbReference type="ARBA" id="ARBA00022989"/>
    </source>
</evidence>
<proteinExistence type="inferred from homology"/>
<protein>
    <recommendedName>
        <fullName evidence="7 18">Phosphatidate cytidylyltransferase</fullName>
        <ecNumber evidence="6 18">2.7.7.41</ecNumber>
    </recommendedName>
</protein>
<dbReference type="RefSeq" id="WP_144233443.1">
    <property type="nucleotide sequence ID" value="NZ_QMIF01000001.1"/>
</dbReference>
<dbReference type="AlphaFoldDB" id="A0A6P1ZPI2"/>
<keyword evidence="9" id="KW-0444">Lipid biosynthesis</keyword>
<evidence type="ECO:0000256" key="10">
    <source>
        <dbReference type="ARBA" id="ARBA00022679"/>
    </source>
</evidence>
<evidence type="ECO:0000256" key="4">
    <source>
        <dbReference type="ARBA" id="ARBA00005189"/>
    </source>
</evidence>
<comment type="catalytic activity">
    <reaction evidence="1 18">
        <text>a 1,2-diacyl-sn-glycero-3-phosphate + CTP + H(+) = a CDP-1,2-diacyl-sn-glycerol + diphosphate</text>
        <dbReference type="Rhea" id="RHEA:16229"/>
        <dbReference type="ChEBI" id="CHEBI:15378"/>
        <dbReference type="ChEBI" id="CHEBI:33019"/>
        <dbReference type="ChEBI" id="CHEBI:37563"/>
        <dbReference type="ChEBI" id="CHEBI:58332"/>
        <dbReference type="ChEBI" id="CHEBI:58608"/>
        <dbReference type="EC" id="2.7.7.41"/>
    </reaction>
</comment>
<keyword evidence="15 19" id="KW-0472">Membrane</keyword>
<evidence type="ECO:0000256" key="14">
    <source>
        <dbReference type="ARBA" id="ARBA00023098"/>
    </source>
</evidence>
<keyword evidence="16" id="KW-0594">Phospholipid biosynthesis</keyword>
<keyword evidence="12 18" id="KW-0548">Nucleotidyltransferase</keyword>
<keyword evidence="10 18" id="KW-0808">Transferase</keyword>
<feature type="transmembrane region" description="Helical" evidence="19">
    <location>
        <begin position="206"/>
        <end position="224"/>
    </location>
</feature>
<name>A0A6P1ZPI2_9BACT</name>
<keyword evidence="13 19" id="KW-1133">Transmembrane helix</keyword>
<dbReference type="Proteomes" id="UP000434052">
    <property type="component" value="Unassembled WGS sequence"/>
</dbReference>
<evidence type="ECO:0000256" key="5">
    <source>
        <dbReference type="ARBA" id="ARBA00010185"/>
    </source>
</evidence>
<feature type="transmembrane region" description="Helical" evidence="19">
    <location>
        <begin position="139"/>
        <end position="157"/>
    </location>
</feature>
<dbReference type="PROSITE" id="PS01315">
    <property type="entry name" value="CDS"/>
    <property type="match status" value="1"/>
</dbReference>
<dbReference type="GO" id="GO:0016024">
    <property type="term" value="P:CDP-diacylglycerol biosynthetic process"/>
    <property type="evidence" value="ECO:0007669"/>
    <property type="project" value="UniProtKB-UniPathway"/>
</dbReference>
<dbReference type="InterPro" id="IPR000374">
    <property type="entry name" value="PC_trans"/>
</dbReference>
<keyword evidence="14" id="KW-0443">Lipid metabolism</keyword>
<keyword evidence="11 18" id="KW-0812">Transmembrane</keyword>
<dbReference type="PANTHER" id="PTHR46382">
    <property type="entry name" value="PHOSPHATIDATE CYTIDYLYLTRANSFERASE"/>
    <property type="match status" value="1"/>
</dbReference>
<dbReference type="PANTHER" id="PTHR46382:SF1">
    <property type="entry name" value="PHOSPHATIDATE CYTIDYLYLTRANSFERASE"/>
    <property type="match status" value="1"/>
</dbReference>
<keyword evidence="8" id="KW-1003">Cell membrane</keyword>
<evidence type="ECO:0000313" key="21">
    <source>
        <dbReference type="Proteomes" id="UP000434052"/>
    </source>
</evidence>
<comment type="caution">
    <text evidence="20">The sequence shown here is derived from an EMBL/GenBank/DDBJ whole genome shotgun (WGS) entry which is preliminary data.</text>
</comment>
<evidence type="ECO:0000256" key="18">
    <source>
        <dbReference type="RuleBase" id="RU003938"/>
    </source>
</evidence>
<evidence type="ECO:0000256" key="1">
    <source>
        <dbReference type="ARBA" id="ARBA00001698"/>
    </source>
</evidence>
<accession>A0A6P1ZPI2</accession>
<dbReference type="EC" id="2.7.7.41" evidence="6 18"/>
<evidence type="ECO:0000256" key="16">
    <source>
        <dbReference type="ARBA" id="ARBA00023209"/>
    </source>
</evidence>